<evidence type="ECO:0000313" key="4">
    <source>
        <dbReference type="EMBL" id="MBB5820943.1"/>
    </source>
</evidence>
<organism evidence="4 5">
    <name type="scientific">Streptosporangium becharense</name>
    <dbReference type="NCBI Taxonomy" id="1816182"/>
    <lineage>
        <taxon>Bacteria</taxon>
        <taxon>Bacillati</taxon>
        <taxon>Actinomycetota</taxon>
        <taxon>Actinomycetes</taxon>
        <taxon>Streptosporangiales</taxon>
        <taxon>Streptosporangiaceae</taxon>
        <taxon>Streptosporangium</taxon>
    </lineage>
</organism>
<dbReference type="AlphaFoldDB" id="A0A7W9IIV0"/>
<dbReference type="PANTHER" id="PTHR43649:SF29">
    <property type="entry name" value="OSMOPROTECTIVE COMPOUNDS-BINDING PROTEIN GGTB"/>
    <property type="match status" value="1"/>
</dbReference>
<evidence type="ECO:0000256" key="3">
    <source>
        <dbReference type="SAM" id="SignalP"/>
    </source>
</evidence>
<evidence type="ECO:0000256" key="2">
    <source>
        <dbReference type="ARBA" id="ARBA00022448"/>
    </source>
</evidence>
<dbReference type="InterPro" id="IPR050490">
    <property type="entry name" value="Bact_solute-bd_prot1"/>
</dbReference>
<keyword evidence="5" id="KW-1185">Reference proteome</keyword>
<sequence length="444" mass="47302">MRPRALTTFAALVGTSVLTLSACGGGGGGGGTAGAPAADVAAAPEFSGTLSILTKFAGDPLEPYFKDLAAAYQKQHPEVKIELIQETDQSIKDKTKTLTASDALPDIFFTWTGNWAENFVRGGRAADLSKVIGPDTEWGKTFSKASLSAFAFGGKYYGIPLYNNGKFMGYNTTAFEKAGVKVPTSFEELISSCTPLRKAGYEPIAFGNKDGWPALHYMQQLFAYSVPSDVFRADFNPETAKLDHPGYVNALKQFKTLVTECTDTRDGTNGVLYTSAQEAFSNGKAAMYYQEVLEFDSVTGEKKLPVEEFGIFPLPVPQGAAGNPKTIEGAPEGYFVNAKSPRAALAVDFMKFVTNAENAKTLSSPPYGQPSTVIGAVTEETSSKPVFKGIEAVNQAPELVSWLDMVTVPEVSDAWLAGGEGLISGGMTPEKVLESVREASNSAK</sequence>
<dbReference type="EMBL" id="JACHMP010000001">
    <property type="protein sequence ID" value="MBB5820943.1"/>
    <property type="molecule type" value="Genomic_DNA"/>
</dbReference>
<feature type="chain" id="PRO_5030618944" evidence="3">
    <location>
        <begin position="23"/>
        <end position="444"/>
    </location>
</feature>
<dbReference type="RefSeq" id="WP_184547148.1">
    <property type="nucleotide sequence ID" value="NZ_JACHMP010000001.1"/>
</dbReference>
<protein>
    <submittedName>
        <fullName evidence="4">Raffinose/stachyose/melibiose transport system substrate-binding protein</fullName>
    </submittedName>
</protein>
<keyword evidence="3" id="KW-0732">Signal</keyword>
<feature type="signal peptide" evidence="3">
    <location>
        <begin position="1"/>
        <end position="22"/>
    </location>
</feature>
<dbReference type="Pfam" id="PF01547">
    <property type="entry name" value="SBP_bac_1"/>
    <property type="match status" value="1"/>
</dbReference>
<evidence type="ECO:0000256" key="1">
    <source>
        <dbReference type="ARBA" id="ARBA00008520"/>
    </source>
</evidence>
<reference evidence="4 5" key="1">
    <citation type="submission" date="2020-08" db="EMBL/GenBank/DDBJ databases">
        <title>Sequencing the genomes of 1000 actinobacteria strains.</title>
        <authorList>
            <person name="Klenk H.-P."/>
        </authorList>
    </citation>
    <scope>NUCLEOTIDE SEQUENCE [LARGE SCALE GENOMIC DNA]</scope>
    <source>
        <strain evidence="4 5">DSM 46887</strain>
    </source>
</reference>
<proteinExistence type="inferred from homology"/>
<dbReference type="SUPFAM" id="SSF53850">
    <property type="entry name" value="Periplasmic binding protein-like II"/>
    <property type="match status" value="1"/>
</dbReference>
<dbReference type="InterPro" id="IPR006059">
    <property type="entry name" value="SBP"/>
</dbReference>
<dbReference type="Proteomes" id="UP000540685">
    <property type="component" value="Unassembled WGS sequence"/>
</dbReference>
<comment type="caution">
    <text evidence="4">The sequence shown here is derived from an EMBL/GenBank/DDBJ whole genome shotgun (WGS) entry which is preliminary data.</text>
</comment>
<dbReference type="PROSITE" id="PS51257">
    <property type="entry name" value="PROKAR_LIPOPROTEIN"/>
    <property type="match status" value="1"/>
</dbReference>
<dbReference type="PANTHER" id="PTHR43649">
    <property type="entry name" value="ARABINOSE-BINDING PROTEIN-RELATED"/>
    <property type="match status" value="1"/>
</dbReference>
<gene>
    <name evidence="4" type="ORF">F4562_004005</name>
</gene>
<evidence type="ECO:0000313" key="5">
    <source>
        <dbReference type="Proteomes" id="UP000540685"/>
    </source>
</evidence>
<keyword evidence="2" id="KW-0813">Transport</keyword>
<accession>A0A7W9IIV0</accession>
<dbReference type="Gene3D" id="3.40.190.10">
    <property type="entry name" value="Periplasmic binding protein-like II"/>
    <property type="match status" value="2"/>
</dbReference>
<name>A0A7W9IIV0_9ACTN</name>
<comment type="similarity">
    <text evidence="1">Belongs to the bacterial solute-binding protein 1 family.</text>
</comment>